<organism evidence="2 3">
    <name type="scientific">Amycolatopsis plumensis</name>
    <dbReference type="NCBI Taxonomy" id="236508"/>
    <lineage>
        <taxon>Bacteria</taxon>
        <taxon>Bacillati</taxon>
        <taxon>Actinomycetota</taxon>
        <taxon>Actinomycetes</taxon>
        <taxon>Pseudonocardiales</taxon>
        <taxon>Pseudonocardiaceae</taxon>
        <taxon>Amycolatopsis</taxon>
    </lineage>
</organism>
<dbReference type="RefSeq" id="WP_378190968.1">
    <property type="nucleotide sequence ID" value="NZ_JBHMBK010000005.1"/>
</dbReference>
<protein>
    <recommendedName>
        <fullName evidence="4">Secreted protein</fullName>
    </recommendedName>
</protein>
<keyword evidence="3" id="KW-1185">Reference proteome</keyword>
<feature type="chain" id="PRO_5046712061" description="Secreted protein" evidence="1">
    <location>
        <begin position="28"/>
        <end position="149"/>
    </location>
</feature>
<evidence type="ECO:0008006" key="4">
    <source>
        <dbReference type="Google" id="ProtNLM"/>
    </source>
</evidence>
<accession>A0ABV5U1H3</accession>
<dbReference type="Proteomes" id="UP001589535">
    <property type="component" value="Unassembled WGS sequence"/>
</dbReference>
<gene>
    <name evidence="2" type="ORF">ACFFTO_08835</name>
</gene>
<reference evidence="2 3" key="1">
    <citation type="submission" date="2024-09" db="EMBL/GenBank/DDBJ databases">
        <authorList>
            <person name="Sun Q."/>
            <person name="Mori K."/>
        </authorList>
    </citation>
    <scope>NUCLEOTIDE SEQUENCE [LARGE SCALE GENOMIC DNA]</scope>
    <source>
        <strain evidence="2 3">JCM 13852</strain>
    </source>
</reference>
<comment type="caution">
    <text evidence="2">The sequence shown here is derived from an EMBL/GenBank/DDBJ whole genome shotgun (WGS) entry which is preliminary data.</text>
</comment>
<dbReference type="EMBL" id="JBHMBK010000005">
    <property type="protein sequence ID" value="MFB9684286.1"/>
    <property type="molecule type" value="Genomic_DNA"/>
</dbReference>
<keyword evidence="1" id="KW-0732">Signal</keyword>
<evidence type="ECO:0000313" key="2">
    <source>
        <dbReference type="EMBL" id="MFB9684286.1"/>
    </source>
</evidence>
<feature type="signal peptide" evidence="1">
    <location>
        <begin position="1"/>
        <end position="27"/>
    </location>
</feature>
<sequence>MRKIVSALVAIVVAASGLVLGSGVAAADVVVAPGATGHVCSGYKYMPNPKLYWQSCAWADNNEVWFTVHFGNATDSAWTVSATGIDYYMSGQFHVGCTIYDFVVPAHSVKGTPSNYCAYSRKRAAYQSVGIVSDDNFVDKAISDSLQVQ</sequence>
<evidence type="ECO:0000313" key="3">
    <source>
        <dbReference type="Proteomes" id="UP001589535"/>
    </source>
</evidence>
<evidence type="ECO:0000256" key="1">
    <source>
        <dbReference type="SAM" id="SignalP"/>
    </source>
</evidence>
<name>A0ABV5U1H3_9PSEU</name>
<proteinExistence type="predicted"/>